<feature type="domain" description="Tyrosine specific protein phosphatases" evidence="10">
    <location>
        <begin position="133"/>
        <end position="185"/>
    </location>
</feature>
<comment type="similarity">
    <text evidence="1">Belongs to the protein-tyrosine phosphatase family. Non-receptor class dual specificity subfamily.</text>
</comment>
<evidence type="ECO:0000313" key="12">
    <source>
        <dbReference type="Proteomes" id="UP001153069"/>
    </source>
</evidence>
<feature type="domain" description="Tyrosine-protein phosphatase" evidence="9">
    <location>
        <begin position="55"/>
        <end position="207"/>
    </location>
</feature>
<dbReference type="PROSITE" id="PS50056">
    <property type="entry name" value="TYR_PHOSPHATASE_2"/>
    <property type="match status" value="1"/>
</dbReference>
<dbReference type="PROSITE" id="PS00383">
    <property type="entry name" value="TYR_PHOSPHATASE_1"/>
    <property type="match status" value="1"/>
</dbReference>
<dbReference type="GO" id="GO:0004722">
    <property type="term" value="F:protein serine/threonine phosphatase activity"/>
    <property type="evidence" value="ECO:0007669"/>
    <property type="project" value="UniProtKB-EC"/>
</dbReference>
<dbReference type="InterPro" id="IPR020422">
    <property type="entry name" value="TYR_PHOSPHATASE_DUAL_dom"/>
</dbReference>
<evidence type="ECO:0000313" key="11">
    <source>
        <dbReference type="EMBL" id="CAB9508876.1"/>
    </source>
</evidence>
<dbReference type="EC" id="3.1.3.16" evidence="2"/>
<evidence type="ECO:0000256" key="8">
    <source>
        <dbReference type="SAM" id="MobiDB-lite"/>
    </source>
</evidence>
<dbReference type="AlphaFoldDB" id="A0A9N8DXX7"/>
<evidence type="ECO:0000256" key="4">
    <source>
        <dbReference type="ARBA" id="ARBA00022912"/>
    </source>
</evidence>
<dbReference type="GO" id="GO:0005737">
    <property type="term" value="C:cytoplasm"/>
    <property type="evidence" value="ECO:0007669"/>
    <property type="project" value="TreeGrafter"/>
</dbReference>
<gene>
    <name evidence="11" type="ORF">SEMRO_364_G127240.1</name>
</gene>
<dbReference type="InterPro" id="IPR000387">
    <property type="entry name" value="Tyr_Pase_dom"/>
</dbReference>
<comment type="catalytic activity">
    <reaction evidence="6">
        <text>O-phospho-L-threonyl-[protein] + H2O = L-threonyl-[protein] + phosphate</text>
        <dbReference type="Rhea" id="RHEA:47004"/>
        <dbReference type="Rhea" id="RHEA-COMP:11060"/>
        <dbReference type="Rhea" id="RHEA-COMP:11605"/>
        <dbReference type="ChEBI" id="CHEBI:15377"/>
        <dbReference type="ChEBI" id="CHEBI:30013"/>
        <dbReference type="ChEBI" id="CHEBI:43474"/>
        <dbReference type="ChEBI" id="CHEBI:61977"/>
        <dbReference type="EC" id="3.1.3.16"/>
    </reaction>
</comment>
<dbReference type="SUPFAM" id="SSF52799">
    <property type="entry name" value="(Phosphotyrosine protein) phosphatases II"/>
    <property type="match status" value="1"/>
</dbReference>
<dbReference type="InterPro" id="IPR029021">
    <property type="entry name" value="Prot-tyrosine_phosphatase-like"/>
</dbReference>
<organism evidence="11 12">
    <name type="scientific">Seminavis robusta</name>
    <dbReference type="NCBI Taxonomy" id="568900"/>
    <lineage>
        <taxon>Eukaryota</taxon>
        <taxon>Sar</taxon>
        <taxon>Stramenopiles</taxon>
        <taxon>Ochrophyta</taxon>
        <taxon>Bacillariophyta</taxon>
        <taxon>Bacillariophyceae</taxon>
        <taxon>Bacillariophycidae</taxon>
        <taxon>Naviculales</taxon>
        <taxon>Naviculaceae</taxon>
        <taxon>Seminavis</taxon>
    </lineage>
</organism>
<feature type="region of interest" description="Disordered" evidence="8">
    <location>
        <begin position="1"/>
        <end position="27"/>
    </location>
</feature>
<evidence type="ECO:0000256" key="6">
    <source>
        <dbReference type="ARBA" id="ARBA00048336"/>
    </source>
</evidence>
<dbReference type="GO" id="GO:0008138">
    <property type="term" value="F:protein tyrosine/serine/threonine phosphatase activity"/>
    <property type="evidence" value="ECO:0007669"/>
    <property type="project" value="InterPro"/>
</dbReference>
<feature type="active site" description="Phosphocysteine intermediate" evidence="7">
    <location>
        <position position="151"/>
    </location>
</feature>
<dbReference type="Proteomes" id="UP001153069">
    <property type="component" value="Unassembled WGS sequence"/>
</dbReference>
<comment type="catalytic activity">
    <reaction evidence="5">
        <text>O-phospho-L-seryl-[protein] + H2O = L-seryl-[protein] + phosphate</text>
        <dbReference type="Rhea" id="RHEA:20629"/>
        <dbReference type="Rhea" id="RHEA-COMP:9863"/>
        <dbReference type="Rhea" id="RHEA-COMP:11604"/>
        <dbReference type="ChEBI" id="CHEBI:15377"/>
        <dbReference type="ChEBI" id="CHEBI:29999"/>
        <dbReference type="ChEBI" id="CHEBI:43474"/>
        <dbReference type="ChEBI" id="CHEBI:83421"/>
        <dbReference type="EC" id="3.1.3.16"/>
    </reaction>
</comment>
<accession>A0A9N8DXX7</accession>
<name>A0A9N8DXX7_9STRA</name>
<reference evidence="11" key="1">
    <citation type="submission" date="2020-06" db="EMBL/GenBank/DDBJ databases">
        <authorList>
            <consortium name="Plant Systems Biology data submission"/>
        </authorList>
    </citation>
    <scope>NUCLEOTIDE SEQUENCE</scope>
    <source>
        <strain evidence="11">D6</strain>
    </source>
</reference>
<evidence type="ECO:0000256" key="3">
    <source>
        <dbReference type="ARBA" id="ARBA00022801"/>
    </source>
</evidence>
<dbReference type="GO" id="GO:0043409">
    <property type="term" value="P:negative regulation of MAPK cascade"/>
    <property type="evidence" value="ECO:0007669"/>
    <property type="project" value="TreeGrafter"/>
</dbReference>
<evidence type="ECO:0000256" key="2">
    <source>
        <dbReference type="ARBA" id="ARBA00013081"/>
    </source>
</evidence>
<dbReference type="InterPro" id="IPR000340">
    <property type="entry name" value="Dual-sp_phosphatase_cat-dom"/>
</dbReference>
<dbReference type="Gene3D" id="3.90.190.10">
    <property type="entry name" value="Protein tyrosine phosphatase superfamily"/>
    <property type="match status" value="1"/>
</dbReference>
<dbReference type="Pfam" id="PF00782">
    <property type="entry name" value="DSPc"/>
    <property type="match status" value="1"/>
</dbReference>
<evidence type="ECO:0000259" key="9">
    <source>
        <dbReference type="PROSITE" id="PS50054"/>
    </source>
</evidence>
<protein>
    <recommendedName>
        <fullName evidence="2">protein-serine/threonine phosphatase</fullName>
        <ecNumber evidence="2">3.1.3.16</ecNumber>
    </recommendedName>
</protein>
<sequence length="252" mass="28260">MSQDQANIPVPPTGLQTDDDPPPEPNVLDAPNIWAWYHAIGRLLETGTFREPKDLPAQVTPWMMISSEYPLRNFERLLELGVTHVLTTNAMVPELLEPAQQRYAKCGFITHGYVAGRDREGYDMLGQHWGDCLEFLSAVRGADNQKVVVHCSAGQNRSGLIVAAALIALERMTLIEAVENLKRVRGVVLINRSFRQQLCEFAAKEGLLGDKPEGFSDEPPEPIRSFEFLYPTLEQVSNEEDNQGDSREDSQR</sequence>
<dbReference type="SMART" id="SM00195">
    <property type="entry name" value="DSPc"/>
    <property type="match status" value="1"/>
</dbReference>
<evidence type="ECO:0000256" key="1">
    <source>
        <dbReference type="ARBA" id="ARBA00008601"/>
    </source>
</evidence>
<comment type="caution">
    <text evidence="11">The sequence shown here is derived from an EMBL/GenBank/DDBJ whole genome shotgun (WGS) entry which is preliminary data.</text>
</comment>
<dbReference type="PANTHER" id="PTHR45682:SF1">
    <property type="entry name" value="DUAL SPECIFICITY PROTEIN PHOSPHATASE 3"/>
    <property type="match status" value="1"/>
</dbReference>
<dbReference type="PANTHER" id="PTHR45682">
    <property type="entry name" value="AGAP008228-PA"/>
    <property type="match status" value="1"/>
</dbReference>
<evidence type="ECO:0000256" key="7">
    <source>
        <dbReference type="PIRSR" id="PIRSR620405-1"/>
    </source>
</evidence>
<dbReference type="InterPro" id="IPR020405">
    <property type="entry name" value="Atypical_DUSP_subfamA"/>
</dbReference>
<dbReference type="OrthoDB" id="204730at2759"/>
<dbReference type="PROSITE" id="PS50054">
    <property type="entry name" value="TYR_PHOSPHATASE_DUAL"/>
    <property type="match status" value="1"/>
</dbReference>
<proteinExistence type="inferred from homology"/>
<dbReference type="InterPro" id="IPR016130">
    <property type="entry name" value="Tyr_Pase_AS"/>
</dbReference>
<dbReference type="GO" id="GO:0033549">
    <property type="term" value="F:MAP kinase phosphatase activity"/>
    <property type="evidence" value="ECO:0007669"/>
    <property type="project" value="TreeGrafter"/>
</dbReference>
<keyword evidence="12" id="KW-1185">Reference proteome</keyword>
<dbReference type="CDD" id="cd14498">
    <property type="entry name" value="DSP"/>
    <property type="match status" value="1"/>
</dbReference>
<keyword evidence="4" id="KW-0904">Protein phosphatase</keyword>
<evidence type="ECO:0000256" key="5">
    <source>
        <dbReference type="ARBA" id="ARBA00047761"/>
    </source>
</evidence>
<evidence type="ECO:0000259" key="10">
    <source>
        <dbReference type="PROSITE" id="PS50056"/>
    </source>
</evidence>
<keyword evidence="3" id="KW-0378">Hydrolase</keyword>
<dbReference type="EMBL" id="CAICTM010000363">
    <property type="protein sequence ID" value="CAB9508876.1"/>
    <property type="molecule type" value="Genomic_DNA"/>
</dbReference>